<evidence type="ECO:0008006" key="5">
    <source>
        <dbReference type="Google" id="ProtNLM"/>
    </source>
</evidence>
<organism evidence="3 4">
    <name type="scientific">Streptomyces europaeiscabiei</name>
    <dbReference type="NCBI Taxonomy" id="146819"/>
    <lineage>
        <taxon>Bacteria</taxon>
        <taxon>Bacillati</taxon>
        <taxon>Actinomycetota</taxon>
        <taxon>Actinomycetes</taxon>
        <taxon>Kitasatosporales</taxon>
        <taxon>Streptomycetaceae</taxon>
        <taxon>Streptomyces</taxon>
    </lineage>
</organism>
<gene>
    <name evidence="3" type="ORF">PV367_03420</name>
</gene>
<evidence type="ECO:0000256" key="1">
    <source>
        <dbReference type="SAM" id="MobiDB-lite"/>
    </source>
</evidence>
<dbReference type="PROSITE" id="PS51257">
    <property type="entry name" value="PROKAR_LIPOPROTEIN"/>
    <property type="match status" value="1"/>
</dbReference>
<accession>A0AAJ2PJW4</accession>
<dbReference type="AlphaFoldDB" id="A0AAJ2PJW4"/>
<reference evidence="3" key="1">
    <citation type="journal article" date="2023" name="Microb. Genom.">
        <title>Mesoterricola silvestris gen. nov., sp. nov., Mesoterricola sediminis sp. nov., Geothrix oryzae sp. nov., Geothrix edaphica sp. nov., Geothrix rubra sp. nov., and Geothrix limicola sp. nov., six novel members of Acidobacteriota isolated from soils.</title>
        <authorList>
            <person name="Weisberg A.J."/>
            <person name="Pearce E."/>
            <person name="Kramer C.G."/>
            <person name="Chang J.H."/>
            <person name="Clarke C.R."/>
        </authorList>
    </citation>
    <scope>NUCLEOTIDE SEQUENCE</scope>
    <source>
        <strain evidence="3">ND06-05F</strain>
    </source>
</reference>
<dbReference type="EMBL" id="JARAWN010000011">
    <property type="protein sequence ID" value="MDX3128870.1"/>
    <property type="molecule type" value="Genomic_DNA"/>
</dbReference>
<keyword evidence="2" id="KW-0732">Signal</keyword>
<proteinExistence type="predicted"/>
<evidence type="ECO:0000313" key="3">
    <source>
        <dbReference type="EMBL" id="MDX3128870.1"/>
    </source>
</evidence>
<feature type="region of interest" description="Disordered" evidence="1">
    <location>
        <begin position="46"/>
        <end position="72"/>
    </location>
</feature>
<protein>
    <recommendedName>
        <fullName evidence="5">Lipoprotein</fullName>
    </recommendedName>
</protein>
<feature type="signal peptide" evidence="2">
    <location>
        <begin position="1"/>
        <end position="23"/>
    </location>
</feature>
<feature type="chain" id="PRO_5042494783" description="Lipoprotein" evidence="2">
    <location>
        <begin position="24"/>
        <end position="165"/>
    </location>
</feature>
<name>A0AAJ2PJW4_9ACTN</name>
<dbReference type="RefSeq" id="WP_319689243.1">
    <property type="nucleotide sequence ID" value="NZ_JARAWN010000011.1"/>
</dbReference>
<evidence type="ECO:0000256" key="2">
    <source>
        <dbReference type="SAM" id="SignalP"/>
    </source>
</evidence>
<dbReference type="Proteomes" id="UP001273589">
    <property type="component" value="Unassembled WGS sequence"/>
</dbReference>
<comment type="caution">
    <text evidence="3">The sequence shown here is derived from an EMBL/GenBank/DDBJ whole genome shotgun (WGS) entry which is preliminary data.</text>
</comment>
<evidence type="ECO:0000313" key="4">
    <source>
        <dbReference type="Proteomes" id="UP001273589"/>
    </source>
</evidence>
<sequence length="165" mass="17562">MLKRVLAVTGAAAGAVLLSGCVALELPLAAVTADADGVPRVLIRPCDDDPYEDPTLSGWAGAHEDEPSEDEADTTVWEAAGEWSGAEEFPLFSPPASWGVEAGDEQRPLSGHTYRFVFYGQTDDDANGAVMFTTADLGRLKPGQVWADDRAMSLQEFEELAGKSC</sequence>